<protein>
    <submittedName>
        <fullName evidence="2">Type II toxin-antitoxin system RelE/ParE family toxin</fullName>
    </submittedName>
</protein>
<evidence type="ECO:0000313" key="2">
    <source>
        <dbReference type="EMBL" id="RVT52827.1"/>
    </source>
</evidence>
<gene>
    <name evidence="2" type="ORF">ENE75_10495</name>
</gene>
<keyword evidence="3" id="KW-1185">Reference proteome</keyword>
<comment type="caution">
    <text evidence="2">The sequence shown here is derived from an EMBL/GenBank/DDBJ whole genome shotgun (WGS) entry which is preliminary data.</text>
</comment>
<sequence length="108" mass="12128">MKPAVLRPQALRDQQGEVRYYRKEGGTRLAVKVAKATNEALDQVEIEPGIGSPRLGKLLGIPGLRTWRVGKFPLLWCYFERGDHLDVVRLLGERQDVLAILGEEFGSN</sequence>
<dbReference type="Proteomes" id="UP000288178">
    <property type="component" value="Unassembled WGS sequence"/>
</dbReference>
<evidence type="ECO:0000256" key="1">
    <source>
        <dbReference type="ARBA" id="ARBA00022649"/>
    </source>
</evidence>
<keyword evidence="1" id="KW-1277">Toxin-antitoxin system</keyword>
<dbReference type="AlphaFoldDB" id="A0A437JYZ1"/>
<proteinExistence type="predicted"/>
<reference evidence="2 3" key="1">
    <citation type="submission" date="2019-01" db="EMBL/GenBank/DDBJ databases">
        <authorList>
            <person name="Chen W.-M."/>
        </authorList>
    </citation>
    <scope>NUCLEOTIDE SEQUENCE [LARGE SCALE GENOMIC DNA]</scope>
    <source>
        <strain evidence="2 3">ICH-3</strain>
    </source>
</reference>
<dbReference type="EMBL" id="SACT01000002">
    <property type="protein sequence ID" value="RVT52827.1"/>
    <property type="molecule type" value="Genomic_DNA"/>
</dbReference>
<dbReference type="InterPro" id="IPR035093">
    <property type="entry name" value="RelE/ParE_toxin_dom_sf"/>
</dbReference>
<dbReference type="Pfam" id="PF05016">
    <property type="entry name" value="ParE_toxin"/>
    <property type="match status" value="1"/>
</dbReference>
<dbReference type="RefSeq" id="WP_128198199.1">
    <property type="nucleotide sequence ID" value="NZ_SACT01000002.1"/>
</dbReference>
<organism evidence="2 3">
    <name type="scientific">Rubrivivax albus</name>
    <dbReference type="NCBI Taxonomy" id="2499835"/>
    <lineage>
        <taxon>Bacteria</taxon>
        <taxon>Pseudomonadati</taxon>
        <taxon>Pseudomonadota</taxon>
        <taxon>Betaproteobacteria</taxon>
        <taxon>Burkholderiales</taxon>
        <taxon>Sphaerotilaceae</taxon>
        <taxon>Rubrivivax</taxon>
    </lineage>
</organism>
<name>A0A437JYZ1_9BURK</name>
<dbReference type="Gene3D" id="3.30.2310.20">
    <property type="entry name" value="RelE-like"/>
    <property type="match status" value="1"/>
</dbReference>
<accession>A0A437JYZ1</accession>
<dbReference type="InterPro" id="IPR007712">
    <property type="entry name" value="RelE/ParE_toxin"/>
</dbReference>
<dbReference type="OrthoDB" id="276174at2"/>
<evidence type="ECO:0000313" key="3">
    <source>
        <dbReference type="Proteomes" id="UP000288178"/>
    </source>
</evidence>